<dbReference type="GO" id="GO:0005886">
    <property type="term" value="C:plasma membrane"/>
    <property type="evidence" value="ECO:0007669"/>
    <property type="project" value="UniProtKB-SubCell"/>
</dbReference>
<evidence type="ECO:0000256" key="5">
    <source>
        <dbReference type="ARBA" id="ARBA00023136"/>
    </source>
</evidence>
<reference evidence="7 8" key="1">
    <citation type="submission" date="2014-09" db="EMBL/GenBank/DDBJ databases">
        <title>Genome sequencing and annotation of Bacillus Okhensis strain Kh10-101T.</title>
        <authorList>
            <person name="Prakash J.S."/>
        </authorList>
    </citation>
    <scope>NUCLEOTIDE SEQUENCE [LARGE SCALE GENOMIC DNA]</scope>
    <source>
        <strain evidence="8">Kh10-101T</strain>
    </source>
</reference>
<keyword evidence="3 6" id="KW-0812">Transmembrane</keyword>
<evidence type="ECO:0000313" key="8">
    <source>
        <dbReference type="Proteomes" id="UP000030832"/>
    </source>
</evidence>
<evidence type="ECO:0000256" key="6">
    <source>
        <dbReference type="SAM" id="Phobius"/>
    </source>
</evidence>
<evidence type="ECO:0000256" key="3">
    <source>
        <dbReference type="ARBA" id="ARBA00022692"/>
    </source>
</evidence>
<dbReference type="AlphaFoldDB" id="A0A0B0IDL7"/>
<keyword evidence="5 6" id="KW-0472">Membrane</keyword>
<feature type="transmembrane region" description="Helical" evidence="6">
    <location>
        <begin position="183"/>
        <end position="205"/>
    </location>
</feature>
<dbReference type="EMBL" id="JRJU01000049">
    <property type="protein sequence ID" value="KHF38169.1"/>
    <property type="molecule type" value="Genomic_DNA"/>
</dbReference>
<dbReference type="STRING" id="333138.LQ50_22950"/>
<keyword evidence="8" id="KW-1185">Reference proteome</keyword>
<dbReference type="eggNOG" id="COG3336">
    <property type="taxonomic scope" value="Bacteria"/>
</dbReference>
<proteinExistence type="predicted"/>
<protein>
    <submittedName>
        <fullName evidence="7">Membrane protein</fullName>
    </submittedName>
</protein>
<dbReference type="Pfam" id="PF09678">
    <property type="entry name" value="Caa3_CtaG"/>
    <property type="match status" value="1"/>
</dbReference>
<evidence type="ECO:0000256" key="1">
    <source>
        <dbReference type="ARBA" id="ARBA00004651"/>
    </source>
</evidence>
<feature type="transmembrane region" description="Helical" evidence="6">
    <location>
        <begin position="119"/>
        <end position="138"/>
    </location>
</feature>
<feature type="transmembrane region" description="Helical" evidence="6">
    <location>
        <begin position="150"/>
        <end position="174"/>
    </location>
</feature>
<organism evidence="7 8">
    <name type="scientific">Halalkalibacter okhensis</name>
    <dbReference type="NCBI Taxonomy" id="333138"/>
    <lineage>
        <taxon>Bacteria</taxon>
        <taxon>Bacillati</taxon>
        <taxon>Bacillota</taxon>
        <taxon>Bacilli</taxon>
        <taxon>Bacillales</taxon>
        <taxon>Bacillaceae</taxon>
        <taxon>Halalkalibacter</taxon>
    </lineage>
</organism>
<name>A0A0B0IDL7_9BACI</name>
<feature type="transmembrane region" description="Helical" evidence="6">
    <location>
        <begin position="74"/>
        <end position="98"/>
    </location>
</feature>
<dbReference type="InterPro" id="IPR019108">
    <property type="entry name" value="Caa3_assmbl_CtaG-rel"/>
</dbReference>
<dbReference type="Proteomes" id="UP000030832">
    <property type="component" value="Unassembled WGS sequence"/>
</dbReference>
<gene>
    <name evidence="7" type="ORF">LQ50_22950</name>
</gene>
<feature type="transmembrane region" description="Helical" evidence="6">
    <location>
        <begin position="43"/>
        <end position="62"/>
    </location>
</feature>
<keyword evidence="2" id="KW-1003">Cell membrane</keyword>
<sequence>MEQMVGIIPQLILAIPFLLILVFYIMAVYISNQKYKQWPKYRTLFWVFGVSCAVSAVAGPLAKLGHVDFTAHMIGHLLLGMISPLLMVLAAPMTLILRTLNVKTARKLTRILKSRVGQIITDPVVATILNIGGLWILYTTNLYQAMHEQMALHILIHAHVFLAGYVFTLSMIYIDPNPHRTSYVYRSILLIIALAAHGILSKYIYANPPMGVETSQAEIGGMIMYYGGDTVDVIIIFILCLQWYKSSRPQNVPQSGQFIHN</sequence>
<comment type="subcellular location">
    <subcellularLocation>
        <location evidence="1">Cell membrane</location>
        <topology evidence="1">Multi-pass membrane protein</topology>
    </subcellularLocation>
</comment>
<comment type="caution">
    <text evidence="7">The sequence shown here is derived from an EMBL/GenBank/DDBJ whole genome shotgun (WGS) entry which is preliminary data.</text>
</comment>
<dbReference type="OrthoDB" id="5024156at2"/>
<accession>A0A0B0IDL7</accession>
<evidence type="ECO:0000256" key="2">
    <source>
        <dbReference type="ARBA" id="ARBA00022475"/>
    </source>
</evidence>
<feature type="transmembrane region" description="Helical" evidence="6">
    <location>
        <begin position="6"/>
        <end position="31"/>
    </location>
</feature>
<evidence type="ECO:0000313" key="7">
    <source>
        <dbReference type="EMBL" id="KHF38169.1"/>
    </source>
</evidence>
<evidence type="ECO:0000256" key="4">
    <source>
        <dbReference type="ARBA" id="ARBA00022989"/>
    </source>
</evidence>
<dbReference type="RefSeq" id="WP_034633440.1">
    <property type="nucleotide sequence ID" value="NZ_JRJU01000049.1"/>
</dbReference>
<keyword evidence="4 6" id="KW-1133">Transmembrane helix</keyword>
<feature type="transmembrane region" description="Helical" evidence="6">
    <location>
        <begin position="225"/>
        <end position="244"/>
    </location>
</feature>